<evidence type="ECO:0000256" key="1">
    <source>
        <dbReference type="ARBA" id="ARBA00004496"/>
    </source>
</evidence>
<evidence type="ECO:0000313" key="6">
    <source>
        <dbReference type="EMBL" id="OPX54950.1"/>
    </source>
</evidence>
<dbReference type="Proteomes" id="UP000191418">
    <property type="component" value="Unassembled WGS sequence"/>
</dbReference>
<reference evidence="6 7" key="1">
    <citation type="submission" date="2017-01" db="EMBL/GenBank/DDBJ databases">
        <title>Genome Sequencing of a Marine Spirillum, Oceanospirillum multiglobuliferum ATCC 33336, from Japan.</title>
        <authorList>
            <person name="Carney J.G."/>
            <person name="Trachtenberg A.M."/>
            <person name="Rheaume B.A."/>
            <person name="Linnane J.D."/>
            <person name="Pitts N.L."/>
            <person name="Mykles D.L."/>
            <person name="Maclea K.S."/>
        </authorList>
    </citation>
    <scope>NUCLEOTIDE SEQUENCE [LARGE SCALE GENOMIC DNA]</scope>
    <source>
        <strain evidence="6 7">ATCC 33336</strain>
    </source>
</reference>
<accession>A0A1T4KUC5</accession>
<dbReference type="NCBIfam" id="TIGR01003">
    <property type="entry name" value="PTS_HPr_family"/>
    <property type="match status" value="1"/>
</dbReference>
<comment type="subcellular location">
    <subcellularLocation>
        <location evidence="1">Cytoplasm</location>
    </subcellularLocation>
</comment>
<dbReference type="STRING" id="64969.SAMN02745127_00228"/>
<dbReference type="EMBL" id="MTSM01000015">
    <property type="protein sequence ID" value="OPX54950.1"/>
    <property type="molecule type" value="Genomic_DNA"/>
</dbReference>
<dbReference type="InterPro" id="IPR000032">
    <property type="entry name" value="HPr-like"/>
</dbReference>
<name>A0A1T4KUC5_9GAMM</name>
<evidence type="ECO:0000256" key="3">
    <source>
        <dbReference type="ARBA" id="ARBA00022490"/>
    </source>
</evidence>
<evidence type="ECO:0000256" key="4">
    <source>
        <dbReference type="ARBA" id="ARBA00022683"/>
    </source>
</evidence>
<dbReference type="InterPro" id="IPR035895">
    <property type="entry name" value="HPr-like_sf"/>
</dbReference>
<keyword evidence="4" id="KW-0598">Phosphotransferase system</keyword>
<dbReference type="PROSITE" id="PS51350">
    <property type="entry name" value="PTS_HPR_DOM"/>
    <property type="match status" value="1"/>
</dbReference>
<dbReference type="SUPFAM" id="SSF55594">
    <property type="entry name" value="HPr-like"/>
    <property type="match status" value="1"/>
</dbReference>
<comment type="similarity">
    <text evidence="2">Belongs to the HPr family.</text>
</comment>
<gene>
    <name evidence="6" type="ORF">BTE48_11450</name>
</gene>
<proteinExistence type="inferred from homology"/>
<dbReference type="GO" id="GO:0009401">
    <property type="term" value="P:phosphoenolpyruvate-dependent sugar phosphotransferase system"/>
    <property type="evidence" value="ECO:0007669"/>
    <property type="project" value="UniProtKB-KW"/>
</dbReference>
<dbReference type="GO" id="GO:0005737">
    <property type="term" value="C:cytoplasm"/>
    <property type="evidence" value="ECO:0007669"/>
    <property type="project" value="UniProtKB-SubCell"/>
</dbReference>
<protein>
    <recommendedName>
        <fullName evidence="5">HPr domain-containing protein</fullName>
    </recommendedName>
</protein>
<comment type="caution">
    <text evidence="6">The sequence shown here is derived from an EMBL/GenBank/DDBJ whole genome shotgun (WGS) entry which is preliminary data.</text>
</comment>
<dbReference type="InterPro" id="IPR050399">
    <property type="entry name" value="HPr"/>
</dbReference>
<dbReference type="PANTHER" id="PTHR33705:SF2">
    <property type="entry name" value="PHOSPHOCARRIER PROTEIN NPR"/>
    <property type="match status" value="1"/>
</dbReference>
<evidence type="ECO:0000256" key="2">
    <source>
        <dbReference type="ARBA" id="ARBA00010736"/>
    </source>
</evidence>
<dbReference type="PANTHER" id="PTHR33705">
    <property type="entry name" value="PHOSPHOCARRIER PROTEIN HPR"/>
    <property type="match status" value="1"/>
</dbReference>
<dbReference type="Gene3D" id="3.30.1340.10">
    <property type="entry name" value="HPr-like"/>
    <property type="match status" value="1"/>
</dbReference>
<dbReference type="RefSeq" id="WP_078743836.1">
    <property type="nucleotide sequence ID" value="NZ_FUXG01000001.1"/>
</dbReference>
<organism evidence="6 7">
    <name type="scientific">Oceanospirillum multiglobuliferum</name>
    <dbReference type="NCBI Taxonomy" id="64969"/>
    <lineage>
        <taxon>Bacteria</taxon>
        <taxon>Pseudomonadati</taxon>
        <taxon>Pseudomonadota</taxon>
        <taxon>Gammaproteobacteria</taxon>
        <taxon>Oceanospirillales</taxon>
        <taxon>Oceanospirillaceae</taxon>
        <taxon>Oceanospirillum</taxon>
    </lineage>
</organism>
<dbReference type="PRINTS" id="PR00107">
    <property type="entry name" value="PHOSPHOCPHPR"/>
</dbReference>
<sequence length="94" mass="10493">MLDFTVMVTNSKGFHLRPASQLLQLVSKLEATVTLRHPASGRKADCRNMMALMLMSSPKDTEFVIEVMAECEAHELAAKAQIIKLFDNGFNEHS</sequence>
<dbReference type="Pfam" id="PF00381">
    <property type="entry name" value="PTS-HPr"/>
    <property type="match status" value="1"/>
</dbReference>
<keyword evidence="3" id="KW-0963">Cytoplasm</keyword>
<evidence type="ECO:0000313" key="7">
    <source>
        <dbReference type="Proteomes" id="UP000191418"/>
    </source>
</evidence>
<evidence type="ECO:0000259" key="5">
    <source>
        <dbReference type="PROSITE" id="PS51350"/>
    </source>
</evidence>
<keyword evidence="7" id="KW-1185">Reference proteome</keyword>
<feature type="domain" description="HPr" evidence="5">
    <location>
        <begin position="1"/>
        <end position="93"/>
    </location>
</feature>
<dbReference type="AlphaFoldDB" id="A0A1T4KUC5"/>
<dbReference type="OrthoDB" id="9798965at2"/>